<protein>
    <submittedName>
        <fullName evidence="10">Ascorbate peroxidase isoform X2</fullName>
    </submittedName>
</protein>
<keyword evidence="2" id="KW-0349">Heme</keyword>
<dbReference type="InterPro" id="IPR019793">
    <property type="entry name" value="Peroxidases_heam-ligand_BS"/>
</dbReference>
<dbReference type="InterPro" id="IPR002016">
    <property type="entry name" value="Haem_peroxidase"/>
</dbReference>
<dbReference type="Gene3D" id="1.10.420.10">
    <property type="entry name" value="Peroxidase, domain 2"/>
    <property type="match status" value="1"/>
</dbReference>
<reference evidence="10" key="1">
    <citation type="submission" date="2025-08" db="UniProtKB">
        <authorList>
            <consortium name="RefSeq"/>
        </authorList>
    </citation>
    <scope>IDENTIFICATION</scope>
</reference>
<organism evidence="9 10">
    <name type="scientific">Hydra vulgaris</name>
    <name type="common">Hydra</name>
    <name type="synonym">Hydra attenuata</name>
    <dbReference type="NCBI Taxonomy" id="6087"/>
    <lineage>
        <taxon>Eukaryota</taxon>
        <taxon>Metazoa</taxon>
        <taxon>Cnidaria</taxon>
        <taxon>Hydrozoa</taxon>
        <taxon>Hydroidolina</taxon>
        <taxon>Anthoathecata</taxon>
        <taxon>Aplanulata</taxon>
        <taxon>Hydridae</taxon>
        <taxon>Hydra</taxon>
    </lineage>
</organism>
<dbReference type="Proteomes" id="UP001652625">
    <property type="component" value="Chromosome 07"/>
</dbReference>
<dbReference type="PANTHER" id="PTHR31356">
    <property type="entry name" value="THYLAKOID LUMENAL 29 KDA PROTEIN, CHLOROPLASTIC-RELATED"/>
    <property type="match status" value="1"/>
</dbReference>
<dbReference type="GO" id="GO:0004601">
    <property type="term" value="F:peroxidase activity"/>
    <property type="evidence" value="ECO:0007669"/>
    <property type="project" value="UniProtKB-KW"/>
</dbReference>
<name>A0ABM4C929_HYDVU</name>
<evidence type="ECO:0000256" key="3">
    <source>
        <dbReference type="ARBA" id="ARBA00022723"/>
    </source>
</evidence>
<dbReference type="Gene3D" id="1.10.520.10">
    <property type="match status" value="1"/>
</dbReference>
<evidence type="ECO:0000313" key="10">
    <source>
        <dbReference type="RefSeq" id="XP_065658137.1"/>
    </source>
</evidence>
<dbReference type="InterPro" id="IPR010255">
    <property type="entry name" value="Haem_peroxidase_sf"/>
</dbReference>
<feature type="domain" description="Plant heme peroxidase family profile" evidence="8">
    <location>
        <begin position="50"/>
        <end position="336"/>
    </location>
</feature>
<evidence type="ECO:0000313" key="9">
    <source>
        <dbReference type="Proteomes" id="UP001652625"/>
    </source>
</evidence>
<sequence>MVRLTTLLKVCIAIVCFKQSFGRKDLLTFDTLEKAKASILTLIESVKNNKDLPMIAGTVRLLFHDCMGQGKCDGCINHSRPLNAGLKKVTDRLDPLYDTSFKGKMSRADFYALAASVALTRSTVEAPVKYNGLNHFKVGRKDCATSPIEDDSGPYRFIKGTESTQDTFKFFKEEFGFNTREAVTLLGAHTLGGCHLENVGFVGSWVDERFSTVPNGSLAPTSVLDNAYYRMFIDIVPWLQVTINDKNKQWQEITHTTPNDKLPKPNRVPILLNVDMANSWIIKPTDDNGSVSCTPTSSKTRCQHSTAHKYAKQYARDNALWVREFTKMFTRMINMNENKLYNAPKHKKHY</sequence>
<keyword evidence="4" id="KW-0560">Oxidoreductase</keyword>
<comment type="similarity">
    <text evidence="6">Belongs to the peroxidase family.</text>
</comment>
<accession>A0ABM4C929</accession>
<feature type="chain" id="PRO_5046373408" evidence="7">
    <location>
        <begin position="23"/>
        <end position="350"/>
    </location>
</feature>
<dbReference type="SUPFAM" id="SSF48113">
    <property type="entry name" value="Heme-dependent peroxidases"/>
    <property type="match status" value="1"/>
</dbReference>
<keyword evidence="1 10" id="KW-0575">Peroxidase</keyword>
<evidence type="ECO:0000256" key="7">
    <source>
        <dbReference type="SAM" id="SignalP"/>
    </source>
</evidence>
<evidence type="ECO:0000256" key="4">
    <source>
        <dbReference type="ARBA" id="ARBA00023002"/>
    </source>
</evidence>
<keyword evidence="7" id="KW-0732">Signal</keyword>
<keyword evidence="5" id="KW-0408">Iron</keyword>
<dbReference type="GeneID" id="100203264"/>
<dbReference type="CDD" id="cd00314">
    <property type="entry name" value="plant_peroxidase_like"/>
    <property type="match status" value="1"/>
</dbReference>
<keyword evidence="3" id="KW-0479">Metal-binding</keyword>
<feature type="signal peptide" evidence="7">
    <location>
        <begin position="1"/>
        <end position="22"/>
    </location>
</feature>
<dbReference type="InterPro" id="IPR044831">
    <property type="entry name" value="Ccp1-like"/>
</dbReference>
<keyword evidence="9" id="KW-1185">Reference proteome</keyword>
<evidence type="ECO:0000256" key="6">
    <source>
        <dbReference type="RuleBase" id="RU004241"/>
    </source>
</evidence>
<dbReference type="RefSeq" id="XP_065658137.1">
    <property type="nucleotide sequence ID" value="XM_065802065.1"/>
</dbReference>
<evidence type="ECO:0000259" key="8">
    <source>
        <dbReference type="PROSITE" id="PS50873"/>
    </source>
</evidence>
<proteinExistence type="inferred from homology"/>
<dbReference type="PROSITE" id="PS00435">
    <property type="entry name" value="PEROXIDASE_1"/>
    <property type="match status" value="1"/>
</dbReference>
<evidence type="ECO:0000256" key="1">
    <source>
        <dbReference type="ARBA" id="ARBA00022559"/>
    </source>
</evidence>
<gene>
    <name evidence="10" type="primary">LOC100203264</name>
</gene>
<dbReference type="PROSITE" id="PS50873">
    <property type="entry name" value="PEROXIDASE_4"/>
    <property type="match status" value="1"/>
</dbReference>
<dbReference type="PRINTS" id="PR00458">
    <property type="entry name" value="PEROXIDASE"/>
</dbReference>
<evidence type="ECO:0000256" key="5">
    <source>
        <dbReference type="ARBA" id="ARBA00023004"/>
    </source>
</evidence>
<dbReference type="Pfam" id="PF00141">
    <property type="entry name" value="peroxidase"/>
    <property type="match status" value="1"/>
</dbReference>
<dbReference type="PANTHER" id="PTHR31356:SF36">
    <property type="entry name" value="L-ASCORBATE PEROXIDASE 3"/>
    <property type="match status" value="1"/>
</dbReference>
<evidence type="ECO:0000256" key="2">
    <source>
        <dbReference type="ARBA" id="ARBA00022617"/>
    </source>
</evidence>